<name>A0A917KSY5_9ACTN</name>
<gene>
    <name evidence="1" type="ORF">GCM10012282_21970</name>
</gene>
<dbReference type="RefSeq" id="WP_189147104.1">
    <property type="nucleotide sequence ID" value="NZ_BAABER010000002.1"/>
</dbReference>
<evidence type="ECO:0000313" key="2">
    <source>
        <dbReference type="Proteomes" id="UP000625682"/>
    </source>
</evidence>
<reference evidence="1" key="1">
    <citation type="journal article" date="2014" name="Int. J. Syst. Evol. Microbiol.">
        <title>Complete genome sequence of Corynebacterium casei LMG S-19264T (=DSM 44701T), isolated from a smear-ripened cheese.</title>
        <authorList>
            <consortium name="US DOE Joint Genome Institute (JGI-PGF)"/>
            <person name="Walter F."/>
            <person name="Albersmeier A."/>
            <person name="Kalinowski J."/>
            <person name="Ruckert C."/>
        </authorList>
    </citation>
    <scope>NUCLEOTIDE SEQUENCE</scope>
    <source>
        <strain evidence="1">CGMCC 4.7272</strain>
    </source>
</reference>
<dbReference type="AlphaFoldDB" id="A0A917KSY5"/>
<proteinExistence type="predicted"/>
<dbReference type="Proteomes" id="UP000625682">
    <property type="component" value="Unassembled WGS sequence"/>
</dbReference>
<reference evidence="1" key="2">
    <citation type="submission" date="2020-09" db="EMBL/GenBank/DDBJ databases">
        <authorList>
            <person name="Sun Q."/>
            <person name="Zhou Y."/>
        </authorList>
    </citation>
    <scope>NUCLEOTIDE SEQUENCE</scope>
    <source>
        <strain evidence="1">CGMCC 4.7272</strain>
    </source>
</reference>
<protein>
    <submittedName>
        <fullName evidence="1">Uncharacterized protein</fullName>
    </submittedName>
</protein>
<organism evidence="1 2">
    <name type="scientific">Streptomyces lacrimifluminis</name>
    <dbReference type="NCBI Taxonomy" id="1500077"/>
    <lineage>
        <taxon>Bacteria</taxon>
        <taxon>Bacillati</taxon>
        <taxon>Actinomycetota</taxon>
        <taxon>Actinomycetes</taxon>
        <taxon>Kitasatosporales</taxon>
        <taxon>Streptomycetaceae</taxon>
        <taxon>Streptomyces</taxon>
    </lineage>
</organism>
<sequence length="184" mass="20283">MDAGLAAVCGALAGAAATTGAAFATGWAQREAARITARVEHRKDRRQPRYEAYRQFIDAVTTLIDLPKTATSPVNEQVAEIKARIKEAWLTVSVLGPESAQKAASKVRRKATEYEITVLGVQGEGRIHSDNFWMHRTMPEDTIMQRNVMLAAITFEGHELDEILQEFITTAQTVLDDDGSRRIG</sequence>
<evidence type="ECO:0000313" key="1">
    <source>
        <dbReference type="EMBL" id="GGJ24959.1"/>
    </source>
</evidence>
<comment type="caution">
    <text evidence="1">The sequence shown here is derived from an EMBL/GenBank/DDBJ whole genome shotgun (WGS) entry which is preliminary data.</text>
</comment>
<keyword evidence="2" id="KW-1185">Reference proteome</keyword>
<dbReference type="EMBL" id="BMMU01000005">
    <property type="protein sequence ID" value="GGJ24959.1"/>
    <property type="molecule type" value="Genomic_DNA"/>
</dbReference>
<accession>A0A917KSY5</accession>